<dbReference type="SUPFAM" id="SSF51735">
    <property type="entry name" value="NAD(P)-binding Rossmann-fold domains"/>
    <property type="match status" value="1"/>
</dbReference>
<organism evidence="3 4">
    <name type="scientific">Amnimonas aquatica</name>
    <dbReference type="NCBI Taxonomy" id="2094561"/>
    <lineage>
        <taxon>Bacteria</taxon>
        <taxon>Pseudomonadati</taxon>
        <taxon>Pseudomonadota</taxon>
        <taxon>Gammaproteobacteria</taxon>
        <taxon>Moraxellales</taxon>
        <taxon>Moraxellaceae</taxon>
        <taxon>Amnimonas</taxon>
    </lineage>
</organism>
<dbReference type="GO" id="GO:0016020">
    <property type="term" value="C:membrane"/>
    <property type="evidence" value="ECO:0007669"/>
    <property type="project" value="TreeGrafter"/>
</dbReference>
<name>A0A2P6AVD9_9GAMM</name>
<dbReference type="PANTHER" id="PTHR44196">
    <property type="entry name" value="DEHYDROGENASE/REDUCTASE SDR FAMILY MEMBER 7B"/>
    <property type="match status" value="1"/>
</dbReference>
<protein>
    <submittedName>
        <fullName evidence="3">Short-chain dehydrogenase</fullName>
    </submittedName>
</protein>
<dbReference type="AlphaFoldDB" id="A0A2P6AVD9"/>
<keyword evidence="2" id="KW-0560">Oxidoreductase</keyword>
<dbReference type="PROSITE" id="PS00061">
    <property type="entry name" value="ADH_SHORT"/>
    <property type="match status" value="1"/>
</dbReference>
<proteinExistence type="inferred from homology"/>
<gene>
    <name evidence="3" type="ORF">C5O18_00485</name>
</gene>
<dbReference type="Pfam" id="PF00106">
    <property type="entry name" value="adh_short"/>
    <property type="match status" value="1"/>
</dbReference>
<evidence type="ECO:0000313" key="4">
    <source>
        <dbReference type="Proteomes" id="UP000243900"/>
    </source>
</evidence>
<keyword evidence="4" id="KW-1185">Reference proteome</keyword>
<accession>A0A2P6AVD9</accession>
<dbReference type="GO" id="GO:0016491">
    <property type="term" value="F:oxidoreductase activity"/>
    <property type="evidence" value="ECO:0007669"/>
    <property type="project" value="UniProtKB-KW"/>
</dbReference>
<dbReference type="InterPro" id="IPR020904">
    <property type="entry name" value="Sc_DH/Rdtase_CS"/>
</dbReference>
<dbReference type="PRINTS" id="PR00081">
    <property type="entry name" value="GDHRDH"/>
</dbReference>
<evidence type="ECO:0000256" key="1">
    <source>
        <dbReference type="ARBA" id="ARBA00006484"/>
    </source>
</evidence>
<comment type="similarity">
    <text evidence="1">Belongs to the short-chain dehydrogenases/reductases (SDR) family.</text>
</comment>
<dbReference type="NCBIfam" id="NF005489">
    <property type="entry name" value="PRK07102.1"/>
    <property type="match status" value="1"/>
</dbReference>
<evidence type="ECO:0000313" key="3">
    <source>
        <dbReference type="EMBL" id="PQA52230.1"/>
    </source>
</evidence>
<evidence type="ECO:0000256" key="2">
    <source>
        <dbReference type="ARBA" id="ARBA00023002"/>
    </source>
</evidence>
<reference evidence="4" key="1">
    <citation type="submission" date="2018-02" db="EMBL/GenBank/DDBJ databases">
        <title>Genome sequencing of Solimonas sp. HR-BB.</title>
        <authorList>
            <person name="Lee Y."/>
            <person name="Jeon C.O."/>
        </authorList>
    </citation>
    <scope>NUCLEOTIDE SEQUENCE [LARGE SCALE GENOMIC DNA]</scope>
    <source>
        <strain evidence="4">HR-E</strain>
    </source>
</reference>
<dbReference type="PANTHER" id="PTHR44196:SF3">
    <property type="entry name" value="SHORT CHAIN DEHYDROGENASE FAMILY PROTEIN"/>
    <property type="match status" value="1"/>
</dbReference>
<dbReference type="Proteomes" id="UP000243900">
    <property type="component" value="Unassembled WGS sequence"/>
</dbReference>
<dbReference type="OrthoDB" id="335726at2"/>
<comment type="caution">
    <text evidence="3">The sequence shown here is derived from an EMBL/GenBank/DDBJ whole genome shotgun (WGS) entry which is preliminary data.</text>
</comment>
<dbReference type="Gene3D" id="3.40.50.720">
    <property type="entry name" value="NAD(P)-binding Rossmann-like Domain"/>
    <property type="match status" value="1"/>
</dbReference>
<dbReference type="InterPro" id="IPR002347">
    <property type="entry name" value="SDR_fam"/>
</dbReference>
<dbReference type="InterPro" id="IPR036291">
    <property type="entry name" value="NAD(P)-bd_dom_sf"/>
</dbReference>
<dbReference type="EMBL" id="PTQZ01000004">
    <property type="protein sequence ID" value="PQA52230.1"/>
    <property type="molecule type" value="Genomic_DNA"/>
</dbReference>
<sequence length="245" mass="26900">MMTQILIVGATSAMARGCAFAWAAQRQRLLLAGRDRDELERLAADLRVRYHTTVAVTDIDLDDPCPRDAWLEALETEHGHVDGLLLAAGWMPDGDAMRRGEPALRVLQRNLTGPVALLNAFADRCEQRKHGFIVGIASVAGDRGRQSNYVYGAAKGGLAIYLAGLRNRLAAVGVPVLTVKPGFVDTRMTFGLPGLFLVADPFRVGEVIVKAQAAGRNEIYVPGFWRLILLIIRNVPEFIFKRLKL</sequence>